<reference evidence="2" key="1">
    <citation type="journal article" date="2011" name="Proc. Natl. Acad. Sci. U.S.A.">
        <title>Genomic insights into the physiology and ecology of the marine filamentous cyanobacterium Lyngbya majuscula.</title>
        <authorList>
            <person name="Jones A.C."/>
            <person name="Monroe E.A."/>
            <person name="Podell S."/>
            <person name="Hess W.R."/>
            <person name="Klages S."/>
            <person name="Esquenazi E."/>
            <person name="Niessen S."/>
            <person name="Hoover H."/>
            <person name="Rothmann M."/>
            <person name="Lasken R.S."/>
            <person name="Yates J.R.III."/>
            <person name="Reinhardt R."/>
            <person name="Kube M."/>
            <person name="Burkart M.D."/>
            <person name="Allen E.E."/>
            <person name="Dorrestein P.C."/>
            <person name="Gerwick W.H."/>
            <person name="Gerwick L."/>
        </authorList>
    </citation>
    <scope>NUCLEOTIDE SEQUENCE [LARGE SCALE GENOMIC DNA]</scope>
    <source>
        <strain evidence="2">3L</strain>
    </source>
</reference>
<dbReference type="RefSeq" id="WP_008181744.1">
    <property type="nucleotide sequence ID" value="NZ_GL890842.1"/>
</dbReference>
<proteinExistence type="predicted"/>
<dbReference type="Gene3D" id="3.40.50.300">
    <property type="entry name" value="P-loop containing nucleotide triphosphate hydrolases"/>
    <property type="match status" value="1"/>
</dbReference>
<evidence type="ECO:0008006" key="3">
    <source>
        <dbReference type="Google" id="ProtNLM"/>
    </source>
</evidence>
<organism evidence="1 2">
    <name type="scientific">Moorena producens 3L</name>
    <dbReference type="NCBI Taxonomy" id="489825"/>
    <lineage>
        <taxon>Bacteria</taxon>
        <taxon>Bacillati</taxon>
        <taxon>Cyanobacteriota</taxon>
        <taxon>Cyanophyceae</taxon>
        <taxon>Coleofasciculales</taxon>
        <taxon>Coleofasciculaceae</taxon>
        <taxon>Moorena</taxon>
    </lineage>
</organism>
<name>F4XP22_9CYAN</name>
<sequence>MKKHNYQVGGSLPPDTPCYVRRKADQDLYQALVAGEFCYVLTSRQMGKSSLRVQTTHRLQGIGIHCGIVDLTEIGTQDLTADQWYASIIRCLVSSFNLQVNLRAWWRSRSDLSPVKRLSDFIEEVLLAEVEGNLVIFIDEIDSILGLSFPIEDFFALIRACYNKRTENQAYQRLSFVLLGVATPSDLIVDKQRTPFNIGRGIELCGFTLEEAKPLGLGFNGMVSNPKALLREILGFTGGQPLLTQKLCQLILEDIENGTVNGKSLESLVDRRIIDNWEVQDEPEHLRTIRDRILSNEQRAGRLLGLYQQILQQGAVAADDSWEQMELLLSGLVVKTEGKVKVRNPIYAAVFNCDWVSKQLSNLRPYATSLRAWFNGDCQDESRLLPGQALLDALAWADARSHQGLEQTATVSWGKGKYPDSS</sequence>
<dbReference type="EMBL" id="GL890842">
    <property type="protein sequence ID" value="EGJ33663.1"/>
    <property type="molecule type" value="Genomic_DNA"/>
</dbReference>
<dbReference type="InterPro" id="IPR027417">
    <property type="entry name" value="P-loop_NTPase"/>
</dbReference>
<dbReference type="SUPFAM" id="SSF52540">
    <property type="entry name" value="P-loop containing nucleoside triphosphate hydrolases"/>
    <property type="match status" value="1"/>
</dbReference>
<dbReference type="eggNOG" id="COG1672">
    <property type="taxonomic scope" value="Bacteria"/>
</dbReference>
<dbReference type="Pfam" id="PF14516">
    <property type="entry name" value="AAA_35"/>
    <property type="match status" value="1"/>
</dbReference>
<keyword evidence="2" id="KW-1185">Reference proteome</keyword>
<dbReference type="OrthoDB" id="434800at2"/>
<accession>F4XP22</accession>
<evidence type="ECO:0000313" key="2">
    <source>
        <dbReference type="Proteomes" id="UP000003959"/>
    </source>
</evidence>
<dbReference type="AlphaFoldDB" id="F4XP22"/>
<protein>
    <recommendedName>
        <fullName evidence="3">WD-40 repeat-containing protein</fullName>
    </recommendedName>
</protein>
<evidence type="ECO:0000313" key="1">
    <source>
        <dbReference type="EMBL" id="EGJ33663.1"/>
    </source>
</evidence>
<gene>
    <name evidence="1" type="ORF">LYNGBM3L_26710</name>
</gene>
<dbReference type="Proteomes" id="UP000003959">
    <property type="component" value="Unassembled WGS sequence"/>
</dbReference>
<dbReference type="HOGENOM" id="CLU_016607_2_0_3"/>